<gene>
    <name evidence="1" type="ORF">DILT_LOCUS19601</name>
</gene>
<dbReference type="InterPro" id="IPR036318">
    <property type="entry name" value="FAD-bd_PCMH-like_sf"/>
</dbReference>
<dbReference type="AlphaFoldDB" id="A0A3P7P8X8"/>
<evidence type="ECO:0000313" key="2">
    <source>
        <dbReference type="Proteomes" id="UP000281553"/>
    </source>
</evidence>
<dbReference type="EMBL" id="UYRU01116533">
    <property type="protein sequence ID" value="VDN45428.1"/>
    <property type="molecule type" value="Genomic_DNA"/>
</dbReference>
<dbReference type="SUPFAM" id="SSF56176">
    <property type="entry name" value="FAD-binding/transporter-associated domain-like"/>
    <property type="match status" value="1"/>
</dbReference>
<evidence type="ECO:0000313" key="1">
    <source>
        <dbReference type="EMBL" id="VDN45428.1"/>
    </source>
</evidence>
<organism evidence="1 2">
    <name type="scientific">Dibothriocephalus latus</name>
    <name type="common">Fish tapeworm</name>
    <name type="synonym">Diphyllobothrium latum</name>
    <dbReference type="NCBI Taxonomy" id="60516"/>
    <lineage>
        <taxon>Eukaryota</taxon>
        <taxon>Metazoa</taxon>
        <taxon>Spiralia</taxon>
        <taxon>Lophotrochozoa</taxon>
        <taxon>Platyhelminthes</taxon>
        <taxon>Cestoda</taxon>
        <taxon>Eucestoda</taxon>
        <taxon>Diphyllobothriidea</taxon>
        <taxon>Diphyllobothriidae</taxon>
        <taxon>Dibothriocephalus</taxon>
    </lineage>
</organism>
<reference evidence="1 2" key="1">
    <citation type="submission" date="2018-11" db="EMBL/GenBank/DDBJ databases">
        <authorList>
            <consortium name="Pathogen Informatics"/>
        </authorList>
    </citation>
    <scope>NUCLEOTIDE SEQUENCE [LARGE SCALE GENOMIC DNA]</scope>
</reference>
<proteinExistence type="predicted"/>
<sequence>MLSLLKQELQRRIGTLPRVKISLVQGEDRDAGATECLLVQPRSLSEISRSVRAAKTMRLNVRARGRKTSSVNGLYADQFTLLVECQTLTDTPHIELTSVLADRDSAQQVPCLRVLVSVGIDDLLDFQINNKIELAQPIDEGVPRGTVVGALVSKYPLGEWREKNWPNYFAQNRIFCIRVVDSKGDLCEYIGEEEVNYCKFSLGMLGIVYDVFLEYHPMSMSKRYYVWSGKITFA</sequence>
<dbReference type="Proteomes" id="UP000281553">
    <property type="component" value="Unassembled WGS sequence"/>
</dbReference>
<dbReference type="OrthoDB" id="610608at2759"/>
<accession>A0A3P7P8X8</accession>
<protein>
    <submittedName>
        <fullName evidence="1">Uncharacterized protein</fullName>
    </submittedName>
</protein>
<keyword evidence="2" id="KW-1185">Reference proteome</keyword>
<dbReference type="GO" id="GO:0050660">
    <property type="term" value="F:flavin adenine dinucleotide binding"/>
    <property type="evidence" value="ECO:0007669"/>
    <property type="project" value="InterPro"/>
</dbReference>
<name>A0A3P7P8X8_DIBLA</name>